<name>A0A0E3M8M0_CLOSL</name>
<feature type="domain" description="DUF7210" evidence="1">
    <location>
        <begin position="25"/>
        <end position="62"/>
    </location>
</feature>
<dbReference type="InterPro" id="IPR055634">
    <property type="entry name" value="DUF7210"/>
</dbReference>
<dbReference type="RefSeq" id="WP_029159971.1">
    <property type="nucleotide sequence ID" value="NZ_CP009933.1"/>
</dbReference>
<sequence length="72" mass="8053">MAENAEEVKAEETTKAKTKAKDKGMKVKLIKNVKYGDTSFKLGETIEINQDDYEEFKDAGVILVQEEVAQGE</sequence>
<keyword evidence="3" id="KW-1185">Reference proteome</keyword>
<evidence type="ECO:0000313" key="3">
    <source>
        <dbReference type="Proteomes" id="UP000033115"/>
    </source>
</evidence>
<dbReference type="AlphaFoldDB" id="A0A0E3M8M0"/>
<organism evidence="2 3">
    <name type="scientific">Clostridium scatologenes</name>
    <dbReference type="NCBI Taxonomy" id="1548"/>
    <lineage>
        <taxon>Bacteria</taxon>
        <taxon>Bacillati</taxon>
        <taxon>Bacillota</taxon>
        <taxon>Clostridia</taxon>
        <taxon>Eubacteriales</taxon>
        <taxon>Clostridiaceae</taxon>
        <taxon>Clostridium</taxon>
    </lineage>
</organism>
<dbReference type="STRING" id="1548.CSCA_1419"/>
<protein>
    <recommendedName>
        <fullName evidence="1">DUF7210 domain-containing protein</fullName>
    </recommendedName>
</protein>
<gene>
    <name evidence="2" type="ORF">CSCA_1419</name>
</gene>
<accession>A0A0E3M8M0</accession>
<dbReference type="HOGENOM" id="CLU_2715314_0_0_9"/>
<dbReference type="Proteomes" id="UP000033115">
    <property type="component" value="Chromosome"/>
</dbReference>
<dbReference type="Pfam" id="PF23843">
    <property type="entry name" value="DUF7210"/>
    <property type="match status" value="1"/>
</dbReference>
<dbReference type="KEGG" id="csq:CSCA_1419"/>
<proteinExistence type="predicted"/>
<dbReference type="EMBL" id="CP009933">
    <property type="protein sequence ID" value="AKA68544.1"/>
    <property type="molecule type" value="Genomic_DNA"/>
</dbReference>
<reference evidence="2 3" key="1">
    <citation type="journal article" date="2015" name="J. Biotechnol.">
        <title>Complete genome sequence of a malodorant-producing acetogen, Clostridium scatologenes ATCC 25775(T).</title>
        <authorList>
            <person name="Zhu Z."/>
            <person name="Guo T."/>
            <person name="Zheng H."/>
            <person name="Song T."/>
            <person name="Ouyang P."/>
            <person name="Xie J."/>
        </authorList>
    </citation>
    <scope>NUCLEOTIDE SEQUENCE [LARGE SCALE GENOMIC DNA]</scope>
    <source>
        <strain evidence="2 3">ATCC 25775</strain>
    </source>
</reference>
<evidence type="ECO:0000259" key="1">
    <source>
        <dbReference type="Pfam" id="PF23843"/>
    </source>
</evidence>
<evidence type="ECO:0000313" key="2">
    <source>
        <dbReference type="EMBL" id="AKA68544.1"/>
    </source>
</evidence>